<proteinExistence type="predicted"/>
<gene>
    <name evidence="1" type="ORF">EGYM00163_LOCUS30402</name>
</gene>
<organism evidence="1">
    <name type="scientific">Eutreptiella gymnastica</name>
    <dbReference type="NCBI Taxonomy" id="73025"/>
    <lineage>
        <taxon>Eukaryota</taxon>
        <taxon>Discoba</taxon>
        <taxon>Euglenozoa</taxon>
        <taxon>Euglenida</taxon>
        <taxon>Spirocuta</taxon>
        <taxon>Euglenophyceae</taxon>
        <taxon>Eutreptiales</taxon>
        <taxon>Eutreptiaceae</taxon>
        <taxon>Eutreptiella</taxon>
    </lineage>
</organism>
<evidence type="ECO:0000313" key="1">
    <source>
        <dbReference type="EMBL" id="CAE0819233.1"/>
    </source>
</evidence>
<dbReference type="EMBL" id="HBJA01087228">
    <property type="protein sequence ID" value="CAE0819233.1"/>
    <property type="molecule type" value="Transcribed_RNA"/>
</dbReference>
<accession>A0A7S4FYD7</accession>
<protein>
    <submittedName>
        <fullName evidence="1">Uncharacterized protein</fullName>
    </submittedName>
</protein>
<name>A0A7S4FYD7_9EUGL</name>
<dbReference type="AlphaFoldDB" id="A0A7S4FYD7"/>
<reference evidence="1" key="1">
    <citation type="submission" date="2021-01" db="EMBL/GenBank/DDBJ databases">
        <authorList>
            <person name="Corre E."/>
            <person name="Pelletier E."/>
            <person name="Niang G."/>
            <person name="Scheremetjew M."/>
            <person name="Finn R."/>
            <person name="Kale V."/>
            <person name="Holt S."/>
            <person name="Cochrane G."/>
            <person name="Meng A."/>
            <person name="Brown T."/>
            <person name="Cohen L."/>
        </authorList>
    </citation>
    <scope>NUCLEOTIDE SEQUENCE</scope>
    <source>
        <strain evidence="1">CCMP1594</strain>
    </source>
</reference>
<sequence>MGHGRQLSSHHSETCTITMQCWVTDTVKKWSAGANQLNSLPEQCEETVLLHAYAPTPLRTLVRAEHLHPNISDKSTSWSTATLKTLAVKICRAVRHWCRLTLKHPPLATPKPCWLEAMGRVLYHECLVGVSEWELSLHDSNYTLQYNTLPTNTTAEPFADTSAGLAICSTCHSLGNYDHHVLHWTLFLLLLCCVAPSGADSVCLFAKPAARGSGKQLEGRVLA</sequence>